<proteinExistence type="predicted"/>
<dbReference type="Proteomes" id="UP000008311">
    <property type="component" value="Unassembled WGS sequence"/>
</dbReference>
<keyword evidence="2" id="KW-1185">Reference proteome</keyword>
<accession>B9RE52</accession>
<reference evidence="2" key="1">
    <citation type="journal article" date="2010" name="Nat. Biotechnol.">
        <title>Draft genome sequence of the oilseed species Ricinus communis.</title>
        <authorList>
            <person name="Chan A.P."/>
            <person name="Crabtree J."/>
            <person name="Zhao Q."/>
            <person name="Lorenzi H."/>
            <person name="Orvis J."/>
            <person name="Puiu D."/>
            <person name="Melake-Berhan A."/>
            <person name="Jones K.M."/>
            <person name="Redman J."/>
            <person name="Chen G."/>
            <person name="Cahoon E.B."/>
            <person name="Gedil M."/>
            <person name="Stanke M."/>
            <person name="Haas B.J."/>
            <person name="Wortman J.R."/>
            <person name="Fraser-Liggett C.M."/>
            <person name="Ravel J."/>
            <person name="Rabinowicz P.D."/>
        </authorList>
    </citation>
    <scope>NUCLEOTIDE SEQUENCE [LARGE SCALE GENOMIC DNA]</scope>
    <source>
        <strain evidence="2">cv. Hale</strain>
    </source>
</reference>
<evidence type="ECO:0000313" key="1">
    <source>
        <dbReference type="EMBL" id="EEF50660.1"/>
    </source>
</evidence>
<name>B9RE52_RICCO</name>
<dbReference type="EMBL" id="EQ973775">
    <property type="protein sequence ID" value="EEF50660.1"/>
    <property type="molecule type" value="Genomic_DNA"/>
</dbReference>
<organism evidence="1 2">
    <name type="scientific">Ricinus communis</name>
    <name type="common">Castor bean</name>
    <dbReference type="NCBI Taxonomy" id="3988"/>
    <lineage>
        <taxon>Eukaryota</taxon>
        <taxon>Viridiplantae</taxon>
        <taxon>Streptophyta</taxon>
        <taxon>Embryophyta</taxon>
        <taxon>Tracheophyta</taxon>
        <taxon>Spermatophyta</taxon>
        <taxon>Magnoliopsida</taxon>
        <taxon>eudicotyledons</taxon>
        <taxon>Gunneridae</taxon>
        <taxon>Pentapetalae</taxon>
        <taxon>rosids</taxon>
        <taxon>fabids</taxon>
        <taxon>Malpighiales</taxon>
        <taxon>Euphorbiaceae</taxon>
        <taxon>Acalyphoideae</taxon>
        <taxon>Acalypheae</taxon>
        <taxon>Ricinus</taxon>
    </lineage>
</organism>
<evidence type="ECO:0000313" key="2">
    <source>
        <dbReference type="Proteomes" id="UP000008311"/>
    </source>
</evidence>
<protein>
    <recommendedName>
        <fullName evidence="3">Retrotransposon gag domain-containing protein</fullName>
    </recommendedName>
</protein>
<gene>
    <name evidence="1" type="ORF">RCOM_1618410</name>
</gene>
<dbReference type="InParanoid" id="B9RE52"/>
<sequence>MADLEGFMQTGTLQEYLEAFDSLSHKVSLLGDYSLSCFLSGLKDDIKIPVRMLVQKACNKLML</sequence>
<evidence type="ECO:0008006" key="3">
    <source>
        <dbReference type="Google" id="ProtNLM"/>
    </source>
</evidence>
<dbReference type="AlphaFoldDB" id="B9RE52"/>